<proteinExistence type="inferred from homology"/>
<feature type="transmembrane region" description="Helical" evidence="12">
    <location>
        <begin position="7"/>
        <end position="27"/>
    </location>
</feature>
<comment type="subcellular location">
    <subcellularLocation>
        <location evidence="1">Mitochondrion inner membrane</location>
    </subcellularLocation>
</comment>
<evidence type="ECO:0000313" key="13">
    <source>
        <dbReference type="EMBL" id="CAD9669394.1"/>
    </source>
</evidence>
<evidence type="ECO:0000256" key="8">
    <source>
        <dbReference type="ARBA" id="ARBA00023128"/>
    </source>
</evidence>
<keyword evidence="9 12" id="KW-0472">Membrane</keyword>
<accession>A0A7S2RF62</accession>
<dbReference type="GO" id="GO:0005743">
    <property type="term" value="C:mitochondrial inner membrane"/>
    <property type="evidence" value="ECO:0007669"/>
    <property type="project" value="UniProtKB-SubCell"/>
</dbReference>
<keyword evidence="7 11" id="KW-0175">Coiled coil</keyword>
<dbReference type="PANTHER" id="PTHR31961:SF3">
    <property type="entry name" value="SENSITIVE TO HIGH EXPRESSION PROTEIN 9, MITOCHONDRIAL"/>
    <property type="match status" value="1"/>
</dbReference>
<comment type="function">
    <text evidence="10">Required for the maintenance of the structure of the mitochondrial inner membrane. Involved in mitochondrial morphology. Causes growth arrest when highly overexpressed.</text>
</comment>
<evidence type="ECO:0000256" key="6">
    <source>
        <dbReference type="ARBA" id="ARBA00022989"/>
    </source>
</evidence>
<evidence type="ECO:0000256" key="11">
    <source>
        <dbReference type="SAM" id="Coils"/>
    </source>
</evidence>
<evidence type="ECO:0000256" key="3">
    <source>
        <dbReference type="ARBA" id="ARBA00022692"/>
    </source>
</evidence>
<evidence type="ECO:0000256" key="12">
    <source>
        <dbReference type="SAM" id="Phobius"/>
    </source>
</evidence>
<dbReference type="AlphaFoldDB" id="A0A7S2RF62"/>
<comment type="similarity">
    <text evidence="2">Belongs to the SHE9 family.</text>
</comment>
<keyword evidence="5" id="KW-0809">Transit peptide</keyword>
<dbReference type="EMBL" id="HBHK01004671">
    <property type="protein sequence ID" value="CAD9669394.1"/>
    <property type="molecule type" value="Transcribed_RNA"/>
</dbReference>
<gene>
    <name evidence="13" type="ORF">QSP1433_LOCUS2805</name>
</gene>
<keyword evidence="8" id="KW-0496">Mitochondrion</keyword>
<dbReference type="Pfam" id="PF05546">
    <property type="entry name" value="She9_MDM33"/>
    <property type="match status" value="1"/>
</dbReference>
<evidence type="ECO:0000256" key="5">
    <source>
        <dbReference type="ARBA" id="ARBA00022946"/>
    </source>
</evidence>
<evidence type="ECO:0000256" key="7">
    <source>
        <dbReference type="ARBA" id="ARBA00023054"/>
    </source>
</evidence>
<organism evidence="13">
    <name type="scientific">Mucochytrium quahogii</name>
    <dbReference type="NCBI Taxonomy" id="96639"/>
    <lineage>
        <taxon>Eukaryota</taxon>
        <taxon>Sar</taxon>
        <taxon>Stramenopiles</taxon>
        <taxon>Bigyra</taxon>
        <taxon>Labyrinthulomycetes</taxon>
        <taxon>Thraustochytrida</taxon>
        <taxon>Thraustochytriidae</taxon>
        <taxon>Mucochytrium</taxon>
    </lineage>
</organism>
<evidence type="ECO:0000256" key="1">
    <source>
        <dbReference type="ARBA" id="ARBA00004273"/>
    </source>
</evidence>
<evidence type="ECO:0008006" key="14">
    <source>
        <dbReference type="Google" id="ProtNLM"/>
    </source>
</evidence>
<feature type="transmembrane region" description="Helical" evidence="12">
    <location>
        <begin position="159"/>
        <end position="182"/>
    </location>
</feature>
<dbReference type="PANTHER" id="PTHR31961">
    <property type="entry name" value="SENSITIVE TO HIGH EXPRESSION PROTEIN 9, MITOCHONDRIAL"/>
    <property type="match status" value="1"/>
</dbReference>
<evidence type="ECO:0000256" key="9">
    <source>
        <dbReference type="ARBA" id="ARBA00023136"/>
    </source>
</evidence>
<feature type="coiled-coil region" evidence="11">
    <location>
        <begin position="203"/>
        <end position="237"/>
    </location>
</feature>
<keyword evidence="3 12" id="KW-0812">Transmembrane</keyword>
<name>A0A7S2RF62_9STRA</name>
<dbReference type="InterPro" id="IPR008839">
    <property type="entry name" value="MDM33_fungi"/>
</dbReference>
<evidence type="ECO:0000256" key="10">
    <source>
        <dbReference type="ARBA" id="ARBA00024807"/>
    </source>
</evidence>
<evidence type="ECO:0000256" key="2">
    <source>
        <dbReference type="ARBA" id="ARBA00007472"/>
    </source>
</evidence>
<evidence type="ECO:0000256" key="4">
    <source>
        <dbReference type="ARBA" id="ARBA00022792"/>
    </source>
</evidence>
<reference evidence="13" key="1">
    <citation type="submission" date="2021-01" db="EMBL/GenBank/DDBJ databases">
        <authorList>
            <person name="Corre E."/>
            <person name="Pelletier E."/>
            <person name="Niang G."/>
            <person name="Scheremetjew M."/>
            <person name="Finn R."/>
            <person name="Kale V."/>
            <person name="Holt S."/>
            <person name="Cochrane G."/>
            <person name="Meng A."/>
            <person name="Brown T."/>
            <person name="Cohen L."/>
        </authorList>
    </citation>
    <scope>NUCLEOTIDE SEQUENCE</scope>
    <source>
        <strain evidence="13">NY070348D</strain>
    </source>
</reference>
<protein>
    <recommendedName>
        <fullName evidence="14">Sensitive to high expression protein 9, mitochondrial</fullName>
    </recommendedName>
</protein>
<keyword evidence="6 12" id="KW-1133">Transmembrane helix</keyword>
<keyword evidence="4" id="KW-0999">Mitochondrion inner membrane</keyword>
<sequence length="271" mass="31000">MGRSCRVLLFVVCVLVNMSGGRLWLYAERASQLLNKATDYNHVELAKRAVGDADRRLLSARNEFRDAKKVFSQVTGTRIKHQQEINALLHRKPNWTTTELGEFTRLCQVEHGVEQAEQTARKTLEACEEAVNVSQSSYLNALREHYHQEQLWSEKGRRISTYGTLSLILFNSVLFLASMLLIEPRKREAIATRVAQDNRMFTKTELNAIATRLDQRLNHLENQLVAEQRMVEQKTTDQQAPCTKNEMLGLEKKDWITVATFGTVLAIGLLK</sequence>